<feature type="transmembrane region" description="Helical" evidence="1">
    <location>
        <begin position="12"/>
        <end position="31"/>
    </location>
</feature>
<dbReference type="AlphaFoldDB" id="A0A1I1V683"/>
<keyword evidence="1" id="KW-0472">Membrane</keyword>
<dbReference type="RefSeq" id="WP_175525994.1">
    <property type="nucleotide sequence ID" value="NZ_FOMQ01000006.1"/>
</dbReference>
<name>A0A1I1V683_9BURK</name>
<evidence type="ECO:0000313" key="3">
    <source>
        <dbReference type="Proteomes" id="UP000199517"/>
    </source>
</evidence>
<protein>
    <submittedName>
        <fullName evidence="2">Uncharacterized protein</fullName>
    </submittedName>
</protein>
<proteinExistence type="predicted"/>
<accession>A0A1I1V683</accession>
<keyword evidence="1" id="KW-1133">Transmembrane helix</keyword>
<sequence length="107" mass="12387">MGRHQKDISTCSRGVALPGLLLLCGWLWIGFDRYVGDHEVGAFWEPVLKAQPTFTVLFRNPAQRALDREPYDSLDAARQQAFRTYRSIRYAMTDPQQCEKAIEDRRL</sequence>
<dbReference type="STRING" id="32040.SAMN04489710_10681"/>
<organism evidence="2 3">
    <name type="scientific">Paracidovorax konjaci</name>
    <dbReference type="NCBI Taxonomy" id="32040"/>
    <lineage>
        <taxon>Bacteria</taxon>
        <taxon>Pseudomonadati</taxon>
        <taxon>Pseudomonadota</taxon>
        <taxon>Betaproteobacteria</taxon>
        <taxon>Burkholderiales</taxon>
        <taxon>Comamonadaceae</taxon>
        <taxon>Paracidovorax</taxon>
    </lineage>
</organism>
<evidence type="ECO:0000256" key="1">
    <source>
        <dbReference type="SAM" id="Phobius"/>
    </source>
</evidence>
<keyword evidence="3" id="KW-1185">Reference proteome</keyword>
<gene>
    <name evidence="2" type="ORF">SAMN04489710_10681</name>
</gene>
<dbReference type="EMBL" id="FOMQ01000006">
    <property type="protein sequence ID" value="SFD78551.1"/>
    <property type="molecule type" value="Genomic_DNA"/>
</dbReference>
<evidence type="ECO:0000313" key="2">
    <source>
        <dbReference type="EMBL" id="SFD78551.1"/>
    </source>
</evidence>
<dbReference type="Proteomes" id="UP000199517">
    <property type="component" value="Unassembled WGS sequence"/>
</dbReference>
<keyword evidence="1" id="KW-0812">Transmembrane</keyword>
<reference evidence="3" key="1">
    <citation type="submission" date="2016-10" db="EMBL/GenBank/DDBJ databases">
        <authorList>
            <person name="Varghese N."/>
            <person name="Submissions S."/>
        </authorList>
    </citation>
    <scope>NUCLEOTIDE SEQUENCE [LARGE SCALE GENOMIC DNA]</scope>
    <source>
        <strain evidence="3">DSM 7481</strain>
    </source>
</reference>